<proteinExistence type="predicted"/>
<protein>
    <submittedName>
        <fullName evidence="2">DUF3987 domain-containing protein</fullName>
    </submittedName>
</protein>
<evidence type="ECO:0000313" key="2">
    <source>
        <dbReference type="EMBL" id="NGO51636.1"/>
    </source>
</evidence>
<evidence type="ECO:0000313" key="3">
    <source>
        <dbReference type="Proteomes" id="UP001642900"/>
    </source>
</evidence>
<reference evidence="2 3" key="1">
    <citation type="submission" date="2020-02" db="EMBL/GenBank/DDBJ databases">
        <title>Genome sequence of strain CCNWXJ40-4.</title>
        <authorList>
            <person name="Gao J."/>
            <person name="Sun J."/>
        </authorList>
    </citation>
    <scope>NUCLEOTIDE SEQUENCE [LARGE SCALE GENOMIC DNA]</scope>
    <source>
        <strain evidence="2 3">CCNWXJ 40-4</strain>
    </source>
</reference>
<evidence type="ECO:0000259" key="1">
    <source>
        <dbReference type="Pfam" id="PF16793"/>
    </source>
</evidence>
<dbReference type="InterPro" id="IPR025048">
    <property type="entry name" value="DUF3987"/>
</dbReference>
<dbReference type="EMBL" id="JAAKZF010000010">
    <property type="protein sequence ID" value="NGO51636.1"/>
    <property type="molecule type" value="Genomic_DNA"/>
</dbReference>
<name>A0A6G4WBM5_9HYPH</name>
<organism evidence="2 3">
    <name type="scientific">Allomesorhizobium camelthorni</name>
    <dbReference type="NCBI Taxonomy" id="475069"/>
    <lineage>
        <taxon>Bacteria</taxon>
        <taxon>Pseudomonadati</taxon>
        <taxon>Pseudomonadota</taxon>
        <taxon>Alphaproteobacteria</taxon>
        <taxon>Hyphomicrobiales</taxon>
        <taxon>Phyllobacteriaceae</taxon>
        <taxon>Allomesorhizobium</taxon>
    </lineage>
</organism>
<dbReference type="Proteomes" id="UP001642900">
    <property type="component" value="Unassembled WGS sequence"/>
</dbReference>
<dbReference type="InterPro" id="IPR039459">
    <property type="entry name" value="RepB-like_DNA_primase_dom"/>
</dbReference>
<dbReference type="Gene3D" id="3.30.70.1790">
    <property type="entry name" value="RepB DNA-primase, N-terminal domain"/>
    <property type="match status" value="1"/>
</dbReference>
<sequence>MDGDTGKVGDLPIEPNLILETSPGNGQPFWLFDGPLSASEAKPLAAALKRATGSDHGTADIAHVWRVPGTLNHPNKKKLERGRSPDPVGVTVAQDWDGTLTSVDELRVALAPWMTAAAEKRSVEVGDLPTIDGIAVSPAAAELLSENDVEKRSEHAAAVVEKLAFDGHPVEEACALFLSAEGNWLARYETEARARADFERMWGKFGQPHVDAREANANAVADLVAKKALPEPANDNDPKAAPPRVLPVPPRMCSDPFSLSSAGWLLAEISEWITSTAIIPVPELSLTSAIALLGGMFGDRALGPTRSGLNLYLATVMGVASGKGHAPKSIITLASNAGKPGAVTNGDPTSYAAIERILRKNISTVCVMDELGVTLQDVNSRHKNSAAASIRKFLLTVYDQADSVFHGRQYASDETKKDDSPLVGPALTILGMTTPTTLYAGLSDDSLNDGFLSRFVFIEGAGPEEVTAPKLNRSVSLPKPLIASLKAAYEAFPKSDRSATQLRAPKYQIRFEGDESGDAYKLWAEVFHWQHWKGWEPREYHVNGRAAENTVRLASIRAISRDPAKPLVMVEDVEWAWAIVHRSIAIITEGVERHMAGSIAESLRKAIVRALSQAKDKTLPWSQLLQREGVSHAEGDDVAKSIQWLIETGKVVDLSGRSKPGARASFKLLDEAKVA</sequence>
<dbReference type="Pfam" id="PF13148">
    <property type="entry name" value="DUF3987"/>
    <property type="match status" value="1"/>
</dbReference>
<gene>
    <name evidence="2" type="ORF">G6N73_10670</name>
</gene>
<dbReference type="AlphaFoldDB" id="A0A6G4WBM5"/>
<dbReference type="Pfam" id="PF16793">
    <property type="entry name" value="RepB_primase"/>
    <property type="match status" value="1"/>
</dbReference>
<feature type="domain" description="RepB-like DNA primase" evidence="1">
    <location>
        <begin position="15"/>
        <end position="85"/>
    </location>
</feature>
<keyword evidence="3" id="KW-1185">Reference proteome</keyword>
<comment type="caution">
    <text evidence="2">The sequence shown here is derived from an EMBL/GenBank/DDBJ whole genome shotgun (WGS) entry which is preliminary data.</text>
</comment>
<accession>A0A6G4WBM5</accession>